<keyword evidence="8" id="KW-1185">Reference proteome</keyword>
<dbReference type="InterPro" id="IPR007900">
    <property type="entry name" value="TAF4_C"/>
</dbReference>
<dbReference type="EMBL" id="JAZDUA010000352">
    <property type="protein sequence ID" value="KAK7794005.1"/>
    <property type="molecule type" value="Genomic_DNA"/>
</dbReference>
<dbReference type="SUPFAM" id="SSF158553">
    <property type="entry name" value="TAFH domain-like"/>
    <property type="match status" value="1"/>
</dbReference>
<organism evidence="7 8">
    <name type="scientific">Gryllus longicercus</name>
    <dbReference type="NCBI Taxonomy" id="2509291"/>
    <lineage>
        <taxon>Eukaryota</taxon>
        <taxon>Metazoa</taxon>
        <taxon>Ecdysozoa</taxon>
        <taxon>Arthropoda</taxon>
        <taxon>Hexapoda</taxon>
        <taxon>Insecta</taxon>
        <taxon>Pterygota</taxon>
        <taxon>Neoptera</taxon>
        <taxon>Polyneoptera</taxon>
        <taxon>Orthoptera</taxon>
        <taxon>Ensifera</taxon>
        <taxon>Gryllidea</taxon>
        <taxon>Grylloidea</taxon>
        <taxon>Gryllidae</taxon>
        <taxon>Gryllinae</taxon>
        <taxon>Gryllus</taxon>
    </lineage>
</organism>
<dbReference type="Pfam" id="PF07531">
    <property type="entry name" value="TAFH"/>
    <property type="match status" value="1"/>
</dbReference>
<evidence type="ECO:0000256" key="2">
    <source>
        <dbReference type="ARBA" id="ARBA00006178"/>
    </source>
</evidence>
<evidence type="ECO:0000313" key="7">
    <source>
        <dbReference type="EMBL" id="KAK7794005.1"/>
    </source>
</evidence>
<dbReference type="Pfam" id="PF05236">
    <property type="entry name" value="TAF4"/>
    <property type="match status" value="1"/>
</dbReference>
<comment type="subcellular location">
    <subcellularLocation>
        <location evidence="1">Nucleus</location>
    </subcellularLocation>
</comment>
<comment type="similarity">
    <text evidence="2">Belongs to the TAF4 family.</text>
</comment>
<dbReference type="GO" id="GO:0016251">
    <property type="term" value="F:RNA polymerase II general transcription initiation factor activity"/>
    <property type="evidence" value="ECO:0007669"/>
    <property type="project" value="TreeGrafter"/>
</dbReference>
<keyword evidence="3" id="KW-0805">Transcription regulation</keyword>
<name>A0AAN9Z0Y3_9ORTH</name>
<dbReference type="InterPro" id="IPR037249">
    <property type="entry name" value="TAFH/NHR1_dom_sf"/>
</dbReference>
<dbReference type="CDD" id="cd08045">
    <property type="entry name" value="HFD_TAF4"/>
    <property type="match status" value="1"/>
</dbReference>
<keyword evidence="4" id="KW-0804">Transcription</keyword>
<evidence type="ECO:0000256" key="4">
    <source>
        <dbReference type="ARBA" id="ARBA00023163"/>
    </source>
</evidence>
<dbReference type="Gene3D" id="1.20.120.1110">
    <property type="entry name" value="TAFH/NHR1 domain"/>
    <property type="match status" value="1"/>
</dbReference>
<evidence type="ECO:0000256" key="5">
    <source>
        <dbReference type="ARBA" id="ARBA00023242"/>
    </source>
</evidence>
<protein>
    <recommendedName>
        <fullName evidence="6">TAFH domain-containing protein</fullName>
    </recommendedName>
</protein>
<feature type="domain" description="TAFH" evidence="6">
    <location>
        <begin position="421"/>
        <end position="528"/>
    </location>
</feature>
<dbReference type="Gene3D" id="1.10.20.10">
    <property type="entry name" value="Histone, subunit A"/>
    <property type="match status" value="1"/>
</dbReference>
<dbReference type="GO" id="GO:0006367">
    <property type="term" value="P:transcription initiation at RNA polymerase II promoter"/>
    <property type="evidence" value="ECO:0007669"/>
    <property type="project" value="TreeGrafter"/>
</dbReference>
<dbReference type="PANTHER" id="PTHR15138:SF14">
    <property type="entry name" value="TRANSCRIPTION INITIATION FACTOR TFIID SUBUNIT 4"/>
    <property type="match status" value="1"/>
</dbReference>
<gene>
    <name evidence="7" type="ORF">R5R35_007439</name>
</gene>
<dbReference type="AlphaFoldDB" id="A0AAN9Z0Y3"/>
<dbReference type="InterPro" id="IPR045144">
    <property type="entry name" value="TAF4"/>
</dbReference>
<dbReference type="InterPro" id="IPR003894">
    <property type="entry name" value="TAFH_NHR1"/>
</dbReference>
<dbReference type="GO" id="GO:0005669">
    <property type="term" value="C:transcription factor TFIID complex"/>
    <property type="evidence" value="ECO:0007669"/>
    <property type="project" value="InterPro"/>
</dbReference>
<evidence type="ECO:0000313" key="8">
    <source>
        <dbReference type="Proteomes" id="UP001378592"/>
    </source>
</evidence>
<dbReference type="InterPro" id="IPR009072">
    <property type="entry name" value="Histone-fold"/>
</dbReference>
<reference evidence="7 8" key="1">
    <citation type="submission" date="2024-03" db="EMBL/GenBank/DDBJ databases">
        <title>The genome assembly and annotation of the cricket Gryllus longicercus Weissman &amp; Gray.</title>
        <authorList>
            <person name="Szrajer S."/>
            <person name="Gray D."/>
            <person name="Ylla G."/>
        </authorList>
    </citation>
    <scope>NUCLEOTIDE SEQUENCE [LARGE SCALE GENOMIC DNA]</scope>
    <source>
        <strain evidence="7">DAG 2021-001</strain>
        <tissue evidence="7">Whole body minus gut</tissue>
    </source>
</reference>
<evidence type="ECO:0000256" key="3">
    <source>
        <dbReference type="ARBA" id="ARBA00023015"/>
    </source>
</evidence>
<dbReference type="Proteomes" id="UP001378592">
    <property type="component" value="Unassembled WGS sequence"/>
</dbReference>
<dbReference type="PROSITE" id="PS51119">
    <property type="entry name" value="TAFH"/>
    <property type="match status" value="1"/>
</dbReference>
<evidence type="ECO:0000259" key="6">
    <source>
        <dbReference type="PROSITE" id="PS51119"/>
    </source>
</evidence>
<dbReference type="SMART" id="SM00549">
    <property type="entry name" value="TAFH"/>
    <property type="match status" value="1"/>
</dbReference>
<comment type="caution">
    <text evidence="7">The sequence shown here is derived from an EMBL/GenBank/DDBJ whole genome shotgun (WGS) entry which is preliminary data.</text>
</comment>
<evidence type="ECO:0000256" key="1">
    <source>
        <dbReference type="ARBA" id="ARBA00004123"/>
    </source>
</evidence>
<accession>A0AAN9Z0Y3</accession>
<proteinExistence type="inferred from homology"/>
<sequence length="972" mass="106498">MASENYLEEALNAEVDETAVNAIMKTLEIQLNSTSVSNQQENSAVLLNDSGNNETEVSSSIQECEVTNVPYCVAENPTTSNIPSIIAFSKSINNDQPVVMPAIHSVPDDRQMDSCITQQSDGSVQLTENLKPLFLSGTKIPNRRPMFQSRSLPNNNIGFSLFPTQTMIQATINEKDGTAAQSQSTNPLLVNVGNLPSPAENMKPESKGLMIKCTTSTTSTSDSPLLMNIITVPITAPNSAKVSETHTTTINSSRMIGRVALPKTIAPTAGPQHIEGSIANPIIPNNVQVLSVIPLKPGTTPSKQGQKNMMPRMVIGAPQMMGNRVGPQVKMAVQPQHGQDGKGSSGHLLLKNQNGQYQWVRVNVAATRSGPAIAAAASAPPPPNTNTSTSTPTAVGQSIIALPKPNSSELNVGAPLSALPNQNVKVQSISNDLLTKEKCQTFLGKILELANTKGSNIKKNIYNLTQDLIDGKIDVEYFTHYLEVLLNSKNQFAFTDFFKKSLPLIRHSLATKELVLDGIRAPPYYVCLPANPQVTVVPNLSNQTSIVSCTASQPSQQSILIQPSIETTSNFKSRELFWQTPTQFHTKVLPNNASNKAPGVAQINLMESPNTNKSFGIINQSCFGQSLIRPRASAIKSTSVILPQQPSLTSTSDVKIPSTSISNIHQHSSSVTFQNEATMVGSVEHTYDQTKAETSLETDMALSTKEYDNSPSKAIRASEKLSKDKYYSFIDYSSDDINSITSGVNLDDESQKILDSDVRMQNRSSQDESFLNTGALLNKIKQITVTHGLKEPSSQVATLISQACEENIKSLLEKLSIIAAHRTTKLHMNIQHEVIRDVKGQLKFLEEIDQIRKRHQDENDYKYDSGYNKMKGKHKKALRAEMVELRQQEANQTALQAIGFRKKTKFGNETNSNNSVLAGNRNLSAMGSSEGCIMVHAWPRIKRVSMQDMVFLLEQEKHTRHSLLLYKAYFKR</sequence>
<dbReference type="GO" id="GO:0046982">
    <property type="term" value="F:protein heterodimerization activity"/>
    <property type="evidence" value="ECO:0007669"/>
    <property type="project" value="InterPro"/>
</dbReference>
<dbReference type="GO" id="GO:0003677">
    <property type="term" value="F:DNA binding"/>
    <property type="evidence" value="ECO:0007669"/>
    <property type="project" value="TreeGrafter"/>
</dbReference>
<keyword evidence="5" id="KW-0539">Nucleus</keyword>
<dbReference type="SUPFAM" id="SSF47113">
    <property type="entry name" value="Histone-fold"/>
    <property type="match status" value="1"/>
</dbReference>
<dbReference type="PANTHER" id="PTHR15138">
    <property type="entry name" value="TRANSCRIPTION INITIATION FACTOR TFIID SUBUNIT 4"/>
    <property type="match status" value="1"/>
</dbReference>